<accession>A0A3D2SMH5</accession>
<sequence>MSVPIQAQSSLPSANLSPIHHIQHWSLQPQQQNDDDDVRERREEVIVRDIRAVRLDRPQ</sequence>
<organism evidence="1 2">
    <name type="scientific">Acinetobacter ursingii</name>
    <dbReference type="NCBI Taxonomy" id="108980"/>
    <lineage>
        <taxon>Bacteria</taxon>
        <taxon>Pseudomonadati</taxon>
        <taxon>Pseudomonadota</taxon>
        <taxon>Gammaproteobacteria</taxon>
        <taxon>Moraxellales</taxon>
        <taxon>Moraxellaceae</taxon>
        <taxon>Acinetobacter</taxon>
    </lineage>
</organism>
<dbReference type="AlphaFoldDB" id="A0A3D2SMH5"/>
<protein>
    <submittedName>
        <fullName evidence="1">Uncharacterized protein</fullName>
    </submittedName>
</protein>
<name>A0A3D2SMH5_9GAMM</name>
<gene>
    <name evidence="1" type="ORF">DHW29_08455</name>
</gene>
<reference evidence="1 2" key="1">
    <citation type="journal article" date="2018" name="Nat. Biotechnol.">
        <title>A standardized bacterial taxonomy based on genome phylogeny substantially revises the tree of life.</title>
        <authorList>
            <person name="Parks D.H."/>
            <person name="Chuvochina M."/>
            <person name="Waite D.W."/>
            <person name="Rinke C."/>
            <person name="Skarshewski A."/>
            <person name="Chaumeil P.A."/>
            <person name="Hugenholtz P."/>
        </authorList>
    </citation>
    <scope>NUCLEOTIDE SEQUENCE [LARGE SCALE GENOMIC DNA]</scope>
    <source>
        <strain evidence="1">UBA9669</strain>
    </source>
</reference>
<evidence type="ECO:0000313" key="2">
    <source>
        <dbReference type="Proteomes" id="UP000263596"/>
    </source>
</evidence>
<dbReference type="Proteomes" id="UP000263596">
    <property type="component" value="Unassembled WGS sequence"/>
</dbReference>
<comment type="caution">
    <text evidence="1">The sequence shown here is derived from an EMBL/GenBank/DDBJ whole genome shotgun (WGS) entry which is preliminary data.</text>
</comment>
<proteinExistence type="predicted"/>
<dbReference type="EMBL" id="DPVE01000149">
    <property type="protein sequence ID" value="HCK30208.1"/>
    <property type="molecule type" value="Genomic_DNA"/>
</dbReference>
<evidence type="ECO:0000313" key="1">
    <source>
        <dbReference type="EMBL" id="HCK30208.1"/>
    </source>
</evidence>